<keyword evidence="2" id="KW-1185">Reference proteome</keyword>
<protein>
    <submittedName>
        <fullName evidence="1">Uncharacterized protein</fullName>
    </submittedName>
</protein>
<proteinExistence type="predicted"/>
<dbReference type="InParanoid" id="A0A151ZCM5"/>
<sequence length="149" mass="17691">MDNSQDSYSNSIFLNIFDDIDYINYNDGLPVLDSSIQSDNTETDCHLLFYSHHKNNWKKLCIYYRVFWGLHNNEIGDDQIQQIKLAIVTFNNKEIEIDNIQKNIKGKLDHRIKELFTSNRFEFLNTVRNLVGQLKQEKEKKGLPYKNKK</sequence>
<gene>
    <name evidence="1" type="ORF">DLAC_07479</name>
</gene>
<organism evidence="1 2">
    <name type="scientific">Tieghemostelium lacteum</name>
    <name type="common">Slime mold</name>
    <name type="synonym">Dictyostelium lacteum</name>
    <dbReference type="NCBI Taxonomy" id="361077"/>
    <lineage>
        <taxon>Eukaryota</taxon>
        <taxon>Amoebozoa</taxon>
        <taxon>Evosea</taxon>
        <taxon>Eumycetozoa</taxon>
        <taxon>Dictyostelia</taxon>
        <taxon>Dictyosteliales</taxon>
        <taxon>Raperosteliaceae</taxon>
        <taxon>Tieghemostelium</taxon>
    </lineage>
</organism>
<evidence type="ECO:0000313" key="1">
    <source>
        <dbReference type="EMBL" id="KYQ91698.1"/>
    </source>
</evidence>
<name>A0A151ZCM5_TIELA</name>
<comment type="caution">
    <text evidence="1">The sequence shown here is derived from an EMBL/GenBank/DDBJ whole genome shotgun (WGS) entry which is preliminary data.</text>
</comment>
<evidence type="ECO:0000313" key="2">
    <source>
        <dbReference type="Proteomes" id="UP000076078"/>
    </source>
</evidence>
<dbReference type="AlphaFoldDB" id="A0A151ZCM5"/>
<dbReference type="Proteomes" id="UP000076078">
    <property type="component" value="Unassembled WGS sequence"/>
</dbReference>
<dbReference type="EMBL" id="LODT01000034">
    <property type="protein sequence ID" value="KYQ91698.1"/>
    <property type="molecule type" value="Genomic_DNA"/>
</dbReference>
<reference evidence="1 2" key="1">
    <citation type="submission" date="2015-12" db="EMBL/GenBank/DDBJ databases">
        <title>Dictyostelia acquired genes for synthesis and detection of signals that induce cell-type specialization by lateral gene transfer from prokaryotes.</title>
        <authorList>
            <person name="Gloeckner G."/>
            <person name="Schaap P."/>
        </authorList>
    </citation>
    <scope>NUCLEOTIDE SEQUENCE [LARGE SCALE GENOMIC DNA]</scope>
    <source>
        <strain evidence="1 2">TK</strain>
    </source>
</reference>
<accession>A0A151ZCM5</accession>